<gene>
    <name evidence="1" type="ORF">B0A64_19115</name>
</gene>
<dbReference type="OrthoDB" id="826539at2"/>
<dbReference type="RefSeq" id="WP_089481099.1">
    <property type="nucleotide sequence ID" value="NZ_MUGS01000048.1"/>
</dbReference>
<accession>A0A227NXP1</accession>
<evidence type="ECO:0008006" key="3">
    <source>
        <dbReference type="Google" id="ProtNLM"/>
    </source>
</evidence>
<comment type="caution">
    <text evidence="1">The sequence shown here is derived from an EMBL/GenBank/DDBJ whole genome shotgun (WGS) entry which is preliminary data.</text>
</comment>
<protein>
    <recommendedName>
        <fullName evidence="3">DUF3892 domain-containing protein</fullName>
    </recommendedName>
</protein>
<name>A0A227NXP1_9FLAO</name>
<sequence length="96" mass="10850">MADLHEIKCINKSDRYNIHERILSIGGIKSDGTRWKLSLTDAIDGIESNKWTFYVNNSSGHKVKVLVAKTTTGNKYLRTEADTTEKNNLLELPECP</sequence>
<keyword evidence="2" id="KW-1185">Reference proteome</keyword>
<evidence type="ECO:0000313" key="1">
    <source>
        <dbReference type="EMBL" id="OXG01575.1"/>
    </source>
</evidence>
<dbReference type="Proteomes" id="UP000214684">
    <property type="component" value="Unassembled WGS sequence"/>
</dbReference>
<dbReference type="InterPro" id="IPR024997">
    <property type="entry name" value="DUF3892"/>
</dbReference>
<dbReference type="Pfam" id="PF13031">
    <property type="entry name" value="DUF3892"/>
    <property type="match status" value="1"/>
</dbReference>
<dbReference type="EMBL" id="MUGS01000048">
    <property type="protein sequence ID" value="OXG01575.1"/>
    <property type="molecule type" value="Genomic_DNA"/>
</dbReference>
<evidence type="ECO:0000313" key="2">
    <source>
        <dbReference type="Proteomes" id="UP000214684"/>
    </source>
</evidence>
<dbReference type="AlphaFoldDB" id="A0A227NXP1"/>
<proteinExistence type="predicted"/>
<organism evidence="1 2">
    <name type="scientific">Flavobacterium araucananum</name>
    <dbReference type="NCBI Taxonomy" id="946678"/>
    <lineage>
        <taxon>Bacteria</taxon>
        <taxon>Pseudomonadati</taxon>
        <taxon>Bacteroidota</taxon>
        <taxon>Flavobacteriia</taxon>
        <taxon>Flavobacteriales</taxon>
        <taxon>Flavobacteriaceae</taxon>
        <taxon>Flavobacterium</taxon>
    </lineage>
</organism>
<reference evidence="1 2" key="1">
    <citation type="submission" date="2016-11" db="EMBL/GenBank/DDBJ databases">
        <title>Whole genomes of Flavobacteriaceae.</title>
        <authorList>
            <person name="Stine C."/>
            <person name="Li C."/>
            <person name="Tadesse D."/>
        </authorList>
    </citation>
    <scope>NUCLEOTIDE SEQUENCE [LARGE SCALE GENOMIC DNA]</scope>
    <source>
        <strain evidence="1 2">DSM 24704</strain>
    </source>
</reference>